<keyword evidence="4" id="KW-0862">Zinc</keyword>
<keyword evidence="9" id="KW-1185">Reference proteome</keyword>
<feature type="coiled-coil region" evidence="5">
    <location>
        <begin position="8"/>
        <end position="42"/>
    </location>
</feature>
<organism evidence="8 9">
    <name type="scientific">Diaporthe eres</name>
    <name type="common">Phomopsis oblonga</name>
    <dbReference type="NCBI Taxonomy" id="83184"/>
    <lineage>
        <taxon>Eukaryota</taxon>
        <taxon>Fungi</taxon>
        <taxon>Dikarya</taxon>
        <taxon>Ascomycota</taxon>
        <taxon>Pezizomycotina</taxon>
        <taxon>Sordariomycetes</taxon>
        <taxon>Sordariomycetidae</taxon>
        <taxon>Diaporthales</taxon>
        <taxon>Diaporthaceae</taxon>
        <taxon>Diaporthe</taxon>
        <taxon>Diaporthe eres species complex</taxon>
    </lineage>
</organism>
<evidence type="ECO:0000256" key="3">
    <source>
        <dbReference type="ARBA" id="ARBA00022786"/>
    </source>
</evidence>
<evidence type="ECO:0000259" key="7">
    <source>
        <dbReference type="SMART" id="SM00647"/>
    </source>
</evidence>
<feature type="region of interest" description="Disordered" evidence="6">
    <location>
        <begin position="60"/>
        <end position="91"/>
    </location>
</feature>
<evidence type="ECO:0000256" key="2">
    <source>
        <dbReference type="ARBA" id="ARBA00022771"/>
    </source>
</evidence>
<evidence type="ECO:0000256" key="6">
    <source>
        <dbReference type="SAM" id="MobiDB-lite"/>
    </source>
</evidence>
<proteinExistence type="predicted"/>
<dbReference type="InterPro" id="IPR013083">
    <property type="entry name" value="Znf_RING/FYVE/PHD"/>
</dbReference>
<evidence type="ECO:0000313" key="9">
    <source>
        <dbReference type="Proteomes" id="UP001430848"/>
    </source>
</evidence>
<sequence length="385" mass="43202">MDTIDTTERALLERLESLRQQLNEAEEGFREAEAGLDLYRRDREIERQVALDHELALTLQETDSQEQLSQLDDDEDEDALSETNHENEAREGSGKRTCVTCLDDLSDHDAHRSPCGHYWCRTCVVNRYEMAAKSTHLFPAECCNQFILPDDDALVAPETWARYFEKKTEVETPNPTFCSKRDCSKFIPLQDINEGQAKCVCGQITCAECKAVWHAGECVVDPEREQVLSLAREQQWQMCFHCKVMVERLDGCNEMERLRALTGLAATAQEVLETVEPVESKRRFPGVHGFPGIVGLVSLWSLWSLSSLSSLRGSLDARVQQIQAAKRTVGDVSEVVEPVRAATLSCQTSCFSAALVVIPLAYDAGKMRLEPASSQESLLSPVWDL</sequence>
<protein>
    <recommendedName>
        <fullName evidence="7">IBR domain-containing protein</fullName>
    </recommendedName>
</protein>
<comment type="caution">
    <text evidence="8">The sequence shown here is derived from an EMBL/GenBank/DDBJ whole genome shotgun (WGS) entry which is preliminary data.</text>
</comment>
<keyword evidence="5" id="KW-0175">Coiled coil</keyword>
<feature type="domain" description="IBR" evidence="7">
    <location>
        <begin position="158"/>
        <end position="218"/>
    </location>
</feature>
<evidence type="ECO:0000256" key="5">
    <source>
        <dbReference type="SAM" id="Coils"/>
    </source>
</evidence>
<dbReference type="EMBL" id="JAKNSF020000050">
    <property type="protein sequence ID" value="KAK7725333.1"/>
    <property type="molecule type" value="Genomic_DNA"/>
</dbReference>
<accession>A0ABR1P3B9</accession>
<dbReference type="InterPro" id="IPR031127">
    <property type="entry name" value="E3_UB_ligase_RBR"/>
</dbReference>
<evidence type="ECO:0000256" key="1">
    <source>
        <dbReference type="ARBA" id="ARBA00022723"/>
    </source>
</evidence>
<dbReference type="PANTHER" id="PTHR11685">
    <property type="entry name" value="RBR FAMILY RING FINGER AND IBR DOMAIN-CONTAINING"/>
    <property type="match status" value="1"/>
</dbReference>
<dbReference type="CDD" id="cd20335">
    <property type="entry name" value="BRcat_RBR"/>
    <property type="match status" value="1"/>
</dbReference>
<evidence type="ECO:0000313" key="8">
    <source>
        <dbReference type="EMBL" id="KAK7725333.1"/>
    </source>
</evidence>
<keyword evidence="2" id="KW-0863">Zinc-finger</keyword>
<dbReference type="InterPro" id="IPR002867">
    <property type="entry name" value="IBR_dom"/>
</dbReference>
<keyword evidence="3" id="KW-0833">Ubl conjugation pathway</keyword>
<feature type="compositionally biased region" description="Acidic residues" evidence="6">
    <location>
        <begin position="71"/>
        <end position="80"/>
    </location>
</feature>
<name>A0ABR1P3B9_DIAER</name>
<evidence type="ECO:0000256" key="4">
    <source>
        <dbReference type="ARBA" id="ARBA00022833"/>
    </source>
</evidence>
<reference evidence="8 9" key="1">
    <citation type="submission" date="2024-02" db="EMBL/GenBank/DDBJ databases">
        <title>De novo assembly and annotation of 12 fungi associated with fruit tree decline syndrome in Ontario, Canada.</title>
        <authorList>
            <person name="Sulman M."/>
            <person name="Ellouze W."/>
            <person name="Ilyukhin E."/>
        </authorList>
    </citation>
    <scope>NUCLEOTIDE SEQUENCE [LARGE SCALE GENOMIC DNA]</scope>
    <source>
        <strain evidence="8 9">M169</strain>
    </source>
</reference>
<dbReference type="Gene3D" id="3.30.40.10">
    <property type="entry name" value="Zinc/RING finger domain, C3HC4 (zinc finger)"/>
    <property type="match status" value="1"/>
</dbReference>
<gene>
    <name evidence="8" type="ORF">SLS63_008197</name>
</gene>
<dbReference type="SMART" id="SM00647">
    <property type="entry name" value="IBR"/>
    <property type="match status" value="1"/>
</dbReference>
<keyword evidence="1" id="KW-0479">Metal-binding</keyword>
<dbReference type="Proteomes" id="UP001430848">
    <property type="component" value="Unassembled WGS sequence"/>
</dbReference>
<dbReference type="SUPFAM" id="SSF57850">
    <property type="entry name" value="RING/U-box"/>
    <property type="match status" value="1"/>
</dbReference>
<dbReference type="Pfam" id="PF01485">
    <property type="entry name" value="IBR"/>
    <property type="match status" value="1"/>
</dbReference>